<name>A0A0D2NTS6_HYPSF</name>
<keyword evidence="4" id="KW-1185">Reference proteome</keyword>
<feature type="domain" description="DUF6534" evidence="2">
    <location>
        <begin position="178"/>
        <end position="264"/>
    </location>
</feature>
<gene>
    <name evidence="3" type="ORF">HYPSUDRAFT_832787</name>
</gene>
<keyword evidence="1" id="KW-1133">Transmembrane helix</keyword>
<evidence type="ECO:0000259" key="2">
    <source>
        <dbReference type="Pfam" id="PF20152"/>
    </source>
</evidence>
<feature type="transmembrane region" description="Helical" evidence="1">
    <location>
        <begin position="130"/>
        <end position="150"/>
    </location>
</feature>
<feature type="transmembrane region" description="Helical" evidence="1">
    <location>
        <begin position="57"/>
        <end position="78"/>
    </location>
</feature>
<dbReference type="Pfam" id="PF20152">
    <property type="entry name" value="DUF6534"/>
    <property type="match status" value="1"/>
</dbReference>
<keyword evidence="1" id="KW-0812">Transmembrane</keyword>
<organism evidence="3 4">
    <name type="scientific">Hypholoma sublateritium (strain FD-334 SS-4)</name>
    <dbReference type="NCBI Taxonomy" id="945553"/>
    <lineage>
        <taxon>Eukaryota</taxon>
        <taxon>Fungi</taxon>
        <taxon>Dikarya</taxon>
        <taxon>Basidiomycota</taxon>
        <taxon>Agaricomycotina</taxon>
        <taxon>Agaricomycetes</taxon>
        <taxon>Agaricomycetidae</taxon>
        <taxon>Agaricales</taxon>
        <taxon>Agaricineae</taxon>
        <taxon>Strophariaceae</taxon>
        <taxon>Hypholoma</taxon>
    </lineage>
</organism>
<evidence type="ECO:0000256" key="1">
    <source>
        <dbReference type="SAM" id="Phobius"/>
    </source>
</evidence>
<evidence type="ECO:0000313" key="3">
    <source>
        <dbReference type="EMBL" id="KJA19991.1"/>
    </source>
</evidence>
<dbReference type="PANTHER" id="PTHR40465:SF1">
    <property type="entry name" value="DUF6534 DOMAIN-CONTAINING PROTEIN"/>
    <property type="match status" value="1"/>
</dbReference>
<feature type="transmembrane region" description="Helical" evidence="1">
    <location>
        <begin position="98"/>
        <end position="118"/>
    </location>
</feature>
<dbReference type="InterPro" id="IPR045339">
    <property type="entry name" value="DUF6534"/>
</dbReference>
<evidence type="ECO:0000313" key="4">
    <source>
        <dbReference type="Proteomes" id="UP000054270"/>
    </source>
</evidence>
<accession>A0A0D2NTS6</accession>
<dbReference type="STRING" id="945553.A0A0D2NTS6"/>
<proteinExistence type="predicted"/>
<dbReference type="Proteomes" id="UP000054270">
    <property type="component" value="Unassembled WGS sequence"/>
</dbReference>
<protein>
    <recommendedName>
        <fullName evidence="2">DUF6534 domain-containing protein</fullName>
    </recommendedName>
</protein>
<feature type="transmembrane region" description="Helical" evidence="1">
    <location>
        <begin position="213"/>
        <end position="234"/>
    </location>
</feature>
<keyword evidence="1" id="KW-0472">Membrane</keyword>
<dbReference type="OMA" id="WILANWP"/>
<dbReference type="OrthoDB" id="3223377at2759"/>
<dbReference type="EMBL" id="KN817571">
    <property type="protein sequence ID" value="KJA19991.1"/>
    <property type="molecule type" value="Genomic_DNA"/>
</dbReference>
<dbReference type="PANTHER" id="PTHR40465">
    <property type="entry name" value="CHROMOSOME 1, WHOLE GENOME SHOTGUN SEQUENCE"/>
    <property type="match status" value="1"/>
</dbReference>
<reference evidence="4" key="1">
    <citation type="submission" date="2014-04" db="EMBL/GenBank/DDBJ databases">
        <title>Evolutionary Origins and Diversification of the Mycorrhizal Mutualists.</title>
        <authorList>
            <consortium name="DOE Joint Genome Institute"/>
            <consortium name="Mycorrhizal Genomics Consortium"/>
            <person name="Kohler A."/>
            <person name="Kuo A."/>
            <person name="Nagy L.G."/>
            <person name="Floudas D."/>
            <person name="Copeland A."/>
            <person name="Barry K.W."/>
            <person name="Cichocki N."/>
            <person name="Veneault-Fourrey C."/>
            <person name="LaButti K."/>
            <person name="Lindquist E.A."/>
            <person name="Lipzen A."/>
            <person name="Lundell T."/>
            <person name="Morin E."/>
            <person name="Murat C."/>
            <person name="Riley R."/>
            <person name="Ohm R."/>
            <person name="Sun H."/>
            <person name="Tunlid A."/>
            <person name="Henrissat B."/>
            <person name="Grigoriev I.V."/>
            <person name="Hibbett D.S."/>
            <person name="Martin F."/>
        </authorList>
    </citation>
    <scope>NUCLEOTIDE SEQUENCE [LARGE SCALE GENOMIC DNA]</scope>
    <source>
        <strain evidence="4">FD-334 SS-4</strain>
    </source>
</reference>
<feature type="transmembrane region" description="Helical" evidence="1">
    <location>
        <begin position="20"/>
        <end position="45"/>
    </location>
</feature>
<dbReference type="AlphaFoldDB" id="A0A0D2NTS6"/>
<feature type="transmembrane region" description="Helical" evidence="1">
    <location>
        <begin position="170"/>
        <end position="192"/>
    </location>
</feature>
<sequence>MSTLPASVPVQFPGKVYVDATFFLLGITVNSMLFGILWVQVYLYYAAFPTDTRTLKWIVFVLLSLEIIQTAALTRDTIQAFVFGFSNPSALDAVGTAWYSIPLLTGLIACITQGLYCYRIGVLTRSKYAVAWIIMLSLGQLVAAIVSAIQTKRATLFTRLLSQKINVDTIGIWGGCNLACDILIAAIMTHYLRKRDSVDFENTHRIIVRLMRLSIETGCITALSAGALVVLPYLPGHPRYYELAASIAAKTYSNAMMAVLNSRVQAVSNAGVFGNPLWNEAVQPSESIYSARKTRQGIMVYRESEMGLEH</sequence>